<comment type="caution">
    <text evidence="10">The sequence shown here is derived from an EMBL/GenBank/DDBJ whole genome shotgun (WGS) entry which is preliminary data.</text>
</comment>
<dbReference type="InterPro" id="IPR003029">
    <property type="entry name" value="S1_domain"/>
</dbReference>
<dbReference type="GO" id="GO:0006412">
    <property type="term" value="P:translation"/>
    <property type="evidence" value="ECO:0007669"/>
    <property type="project" value="TreeGrafter"/>
</dbReference>
<name>A0A0F5JL84_9BACT</name>
<evidence type="ECO:0000256" key="3">
    <source>
        <dbReference type="ARBA" id="ARBA00022884"/>
    </source>
</evidence>
<dbReference type="FunFam" id="2.40.50.140:FF:000011">
    <property type="entry name" value="30S ribosomal protein S1"/>
    <property type="match status" value="1"/>
</dbReference>
<feature type="domain" description="S1 motif" evidence="9">
    <location>
        <begin position="299"/>
        <end position="369"/>
    </location>
</feature>
<feature type="domain" description="S1 motif" evidence="9">
    <location>
        <begin position="214"/>
        <end position="282"/>
    </location>
</feature>
<dbReference type="CDD" id="cd04465">
    <property type="entry name" value="S1_RPS1_repeat_ec2_hs2"/>
    <property type="match status" value="1"/>
</dbReference>
<dbReference type="InterPro" id="IPR012340">
    <property type="entry name" value="NA-bd_OB-fold"/>
</dbReference>
<accession>A0A0F5JL84</accession>
<feature type="region of interest" description="Disordered" evidence="8">
    <location>
        <begin position="545"/>
        <end position="577"/>
    </location>
</feature>
<keyword evidence="11" id="KW-1185">Reference proteome</keyword>
<evidence type="ECO:0000256" key="4">
    <source>
        <dbReference type="ARBA" id="ARBA00022980"/>
    </source>
</evidence>
<keyword evidence="2" id="KW-0677">Repeat</keyword>
<feature type="domain" description="S1 motif" evidence="9">
    <location>
        <begin position="127"/>
        <end position="193"/>
    </location>
</feature>
<dbReference type="PANTHER" id="PTHR10724:SF7">
    <property type="entry name" value="SMALL RIBOSOMAL SUBUNIT PROTEIN BS1C"/>
    <property type="match status" value="1"/>
</dbReference>
<dbReference type="PROSITE" id="PS50126">
    <property type="entry name" value="S1"/>
    <property type="match status" value="6"/>
</dbReference>
<keyword evidence="3" id="KW-0694">RNA-binding</keyword>
<feature type="domain" description="S1 motif" evidence="9">
    <location>
        <begin position="46"/>
        <end position="109"/>
    </location>
</feature>
<dbReference type="STRING" id="1203610.HMPREF1536_01225"/>
<dbReference type="PANTHER" id="PTHR10724">
    <property type="entry name" value="30S RIBOSOMAL PROTEIN S1"/>
    <property type="match status" value="1"/>
</dbReference>
<gene>
    <name evidence="10" type="ORF">HMPREF1536_01225</name>
</gene>
<dbReference type="EMBL" id="AQHW01000009">
    <property type="protein sequence ID" value="KKB58350.1"/>
    <property type="molecule type" value="Genomic_DNA"/>
</dbReference>
<evidence type="ECO:0000259" key="9">
    <source>
        <dbReference type="PROSITE" id="PS50126"/>
    </source>
</evidence>
<dbReference type="CDD" id="cd05687">
    <property type="entry name" value="S1_RPS1_repeat_ec1_hs1"/>
    <property type="match status" value="1"/>
</dbReference>
<dbReference type="InterPro" id="IPR050437">
    <property type="entry name" value="Ribos_protein_bS1-like"/>
</dbReference>
<dbReference type="GO" id="GO:0022627">
    <property type="term" value="C:cytosolic small ribosomal subunit"/>
    <property type="evidence" value="ECO:0007669"/>
    <property type="project" value="TreeGrafter"/>
</dbReference>
<dbReference type="GO" id="GO:0003735">
    <property type="term" value="F:structural constituent of ribosome"/>
    <property type="evidence" value="ECO:0007669"/>
    <property type="project" value="TreeGrafter"/>
</dbReference>
<dbReference type="InterPro" id="IPR035104">
    <property type="entry name" value="Ribosomal_protein_S1-like"/>
</dbReference>
<evidence type="ECO:0000256" key="1">
    <source>
        <dbReference type="ARBA" id="ARBA00006767"/>
    </source>
</evidence>
<dbReference type="RefSeq" id="WP_028727709.1">
    <property type="nucleotide sequence ID" value="NZ_AUAE01000018.1"/>
</dbReference>
<feature type="compositionally biased region" description="Basic and acidic residues" evidence="8">
    <location>
        <begin position="545"/>
        <end position="568"/>
    </location>
</feature>
<feature type="domain" description="S1 motif" evidence="9">
    <location>
        <begin position="386"/>
        <end position="456"/>
    </location>
</feature>
<evidence type="ECO:0000256" key="7">
    <source>
        <dbReference type="ARBA" id="ARBA00035517"/>
    </source>
</evidence>
<dbReference type="GO" id="GO:0003729">
    <property type="term" value="F:mRNA binding"/>
    <property type="evidence" value="ECO:0007669"/>
    <property type="project" value="UniProtKB-ARBA"/>
</dbReference>
<dbReference type="SUPFAM" id="SSF50249">
    <property type="entry name" value="Nucleic acid-binding proteins"/>
    <property type="match status" value="6"/>
</dbReference>
<evidence type="ECO:0000313" key="11">
    <source>
        <dbReference type="Proteomes" id="UP000033035"/>
    </source>
</evidence>
<proteinExistence type="inferred from homology"/>
<dbReference type="FunFam" id="2.40.50.140:FF:000110">
    <property type="entry name" value="30S ribosomal protein S1"/>
    <property type="match status" value="1"/>
</dbReference>
<organism evidence="10 11">
    <name type="scientific">Parabacteroides gordonii MS-1 = DSM 23371</name>
    <dbReference type="NCBI Taxonomy" id="1203610"/>
    <lineage>
        <taxon>Bacteria</taxon>
        <taxon>Pseudomonadati</taxon>
        <taxon>Bacteroidota</taxon>
        <taxon>Bacteroidia</taxon>
        <taxon>Bacteroidales</taxon>
        <taxon>Tannerellaceae</taxon>
        <taxon>Parabacteroides</taxon>
    </lineage>
</organism>
<dbReference type="PATRIC" id="fig|1203610.3.peg.1249"/>
<dbReference type="CDD" id="cd05688">
    <property type="entry name" value="S1_RPS1_repeat_ec3"/>
    <property type="match status" value="1"/>
</dbReference>
<keyword evidence="5" id="KW-0687">Ribonucleoprotein</keyword>
<evidence type="ECO:0000256" key="8">
    <source>
        <dbReference type="SAM" id="MobiDB-lite"/>
    </source>
</evidence>
<dbReference type="Proteomes" id="UP000033035">
    <property type="component" value="Unassembled WGS sequence"/>
</dbReference>
<dbReference type="HOGENOM" id="CLU_015805_2_0_10"/>
<evidence type="ECO:0000313" key="10">
    <source>
        <dbReference type="EMBL" id="KKB58350.1"/>
    </source>
</evidence>
<dbReference type="NCBIfam" id="NF004953">
    <property type="entry name" value="PRK06299.1-3"/>
    <property type="match status" value="1"/>
</dbReference>
<sequence length="598" mass="67200">MENLKNIQPVEDFNWDSYEMGESYGDVSKDDLVKTYDETLNTVKDKEVVMGTVTAMNKREVVVNIGFKSDGVVSMAEFRYNPDLKIGDEVEVYIENQEDKKGQLILSHKKARATRSWDRVNEALEKDEIIKGYIKCRTKGGMIVDVFGIEAFLPGSQIDVKPIRDYDVFVGKTMEFKIVKINQEFKNVVVSHKALIEAELEAQKKDIISKLEKGQVLEGTVKNITSYGVFIDLGGVDGLIHITDLSWGRVSHPEEIVQLDQKINVVILDFDDEKKRIALGLKQLTPHPWDALDTNLKVGDKVKGKVVVMADYGAFIEIAPGVEGLIHVSEMSWTQHLRSAQDFMKVGDEIEAVILTLDRDERKMSLGIKQLKADPWEDIESRFPVGSRHTAKVRNFTNFGVFVEIEEGVDGLIHISDLSWTKKIKHPSEFTQIGAEIEVQVLEIDKENRRLSLGHKQLEENPWDVFETIFTVGSIHEGTIIEVLDKGAVVSLPYGVEGFATPKHLVKEDGSQAVVDEKLQFKVIEFNKEAKRIILSHSRIFEDEQKGAKKDAPAGDKKPAARRNKNEEASAMVTGPVEKTTLGDIEELAALKEKLSGK</sequence>
<dbReference type="FunFam" id="2.40.50.140:FF:000051">
    <property type="entry name" value="RNA-binding transcriptional accessory protein"/>
    <property type="match status" value="1"/>
</dbReference>
<dbReference type="Gene3D" id="2.40.50.140">
    <property type="entry name" value="Nucleic acid-binding proteins"/>
    <property type="match status" value="6"/>
</dbReference>
<protein>
    <recommendedName>
        <fullName evidence="6">Small ribosomal subunit protein bS1</fullName>
    </recommendedName>
    <alternativeName>
        <fullName evidence="7">30S ribosomal protein S1</fullName>
    </alternativeName>
</protein>
<feature type="domain" description="S1 motif" evidence="9">
    <location>
        <begin position="473"/>
        <end position="538"/>
    </location>
</feature>
<evidence type="ECO:0000256" key="2">
    <source>
        <dbReference type="ARBA" id="ARBA00022737"/>
    </source>
</evidence>
<evidence type="ECO:0000256" key="5">
    <source>
        <dbReference type="ARBA" id="ARBA00023274"/>
    </source>
</evidence>
<dbReference type="PRINTS" id="PR00681">
    <property type="entry name" value="RIBOSOMALS1"/>
</dbReference>
<evidence type="ECO:0000256" key="6">
    <source>
        <dbReference type="ARBA" id="ARBA00035293"/>
    </source>
</evidence>
<reference evidence="10 11" key="1">
    <citation type="submission" date="2013-04" db="EMBL/GenBank/DDBJ databases">
        <title>The Genome Sequence of Parabacteroides gordonii DSM 23371.</title>
        <authorList>
            <consortium name="The Broad Institute Genomics Platform"/>
            <person name="Earl A."/>
            <person name="Ward D."/>
            <person name="Feldgarden M."/>
            <person name="Gevers D."/>
            <person name="Martens E."/>
            <person name="Sakamoto M."/>
            <person name="Benno Y."/>
            <person name="Suzuki N."/>
            <person name="Matsunaga N."/>
            <person name="Koshihara K."/>
            <person name="Seki M."/>
            <person name="Komiya H."/>
            <person name="Walker B."/>
            <person name="Young S."/>
            <person name="Zeng Q."/>
            <person name="Gargeya S."/>
            <person name="Fitzgerald M."/>
            <person name="Haas B."/>
            <person name="Abouelleil A."/>
            <person name="Allen A.W."/>
            <person name="Alvarado L."/>
            <person name="Arachchi H.M."/>
            <person name="Berlin A.M."/>
            <person name="Chapman S.B."/>
            <person name="Gainer-Dewar J."/>
            <person name="Goldberg J."/>
            <person name="Griggs A."/>
            <person name="Gujja S."/>
            <person name="Hansen M."/>
            <person name="Howarth C."/>
            <person name="Imamovic A."/>
            <person name="Ireland A."/>
            <person name="Larimer J."/>
            <person name="McCowan C."/>
            <person name="Murphy C."/>
            <person name="Pearson M."/>
            <person name="Poon T.W."/>
            <person name="Priest M."/>
            <person name="Roberts A."/>
            <person name="Saif S."/>
            <person name="Shea T."/>
            <person name="Sisk P."/>
            <person name="Sykes S."/>
            <person name="Wortman J."/>
            <person name="Nusbaum C."/>
            <person name="Birren B."/>
        </authorList>
    </citation>
    <scope>NUCLEOTIDE SEQUENCE [LARGE SCALE GENOMIC DNA]</scope>
    <source>
        <strain evidence="10 11">MS-1</strain>
    </source>
</reference>
<keyword evidence="4 10" id="KW-0689">Ribosomal protein</keyword>
<comment type="similarity">
    <text evidence="1">Belongs to the bacterial ribosomal protein bS1 family.</text>
</comment>
<dbReference type="SMART" id="SM00316">
    <property type="entry name" value="S1"/>
    <property type="match status" value="6"/>
</dbReference>
<dbReference type="AlphaFoldDB" id="A0A0F5JL84"/>
<dbReference type="Pfam" id="PF00575">
    <property type="entry name" value="S1"/>
    <property type="match status" value="6"/>
</dbReference>